<keyword evidence="5 12" id="KW-0436">Ligase</keyword>
<reference evidence="12" key="1">
    <citation type="submission" date="2020-11" db="EMBL/GenBank/DDBJ databases">
        <authorList>
            <consortium name="DOE Joint Genome Institute"/>
            <person name="Ahrendt S."/>
            <person name="Riley R."/>
            <person name="Andreopoulos W."/>
            <person name="Labutti K."/>
            <person name="Pangilinan J."/>
            <person name="Ruiz-Duenas F.J."/>
            <person name="Barrasa J.M."/>
            <person name="Sanchez-Garcia M."/>
            <person name="Camarero S."/>
            <person name="Miyauchi S."/>
            <person name="Serrano A."/>
            <person name="Linde D."/>
            <person name="Babiker R."/>
            <person name="Drula E."/>
            <person name="Ayuso-Fernandez I."/>
            <person name="Pacheco R."/>
            <person name="Padilla G."/>
            <person name="Ferreira P."/>
            <person name="Barriuso J."/>
            <person name="Kellner H."/>
            <person name="Castanera R."/>
            <person name="Alfaro M."/>
            <person name="Ramirez L."/>
            <person name="Pisabarro A.G."/>
            <person name="Kuo A."/>
            <person name="Tritt A."/>
            <person name="Lipzen A."/>
            <person name="He G."/>
            <person name="Yan M."/>
            <person name="Ng V."/>
            <person name="Cullen D."/>
            <person name="Martin F."/>
            <person name="Rosso M.-N."/>
            <person name="Henrissat B."/>
            <person name="Hibbett D."/>
            <person name="Martinez A.T."/>
            <person name="Grigoriev I.V."/>
        </authorList>
    </citation>
    <scope>NUCLEOTIDE SEQUENCE</scope>
    <source>
        <strain evidence="12">AH 40177</strain>
    </source>
</reference>
<comment type="catalytic activity">
    <reaction evidence="11">
        <text>(R)-pantoate + beta-alanine + ATP = (R)-pantothenate + AMP + diphosphate + H(+)</text>
        <dbReference type="Rhea" id="RHEA:10912"/>
        <dbReference type="ChEBI" id="CHEBI:15378"/>
        <dbReference type="ChEBI" id="CHEBI:15980"/>
        <dbReference type="ChEBI" id="CHEBI:29032"/>
        <dbReference type="ChEBI" id="CHEBI:30616"/>
        <dbReference type="ChEBI" id="CHEBI:33019"/>
        <dbReference type="ChEBI" id="CHEBI:57966"/>
        <dbReference type="ChEBI" id="CHEBI:456215"/>
        <dbReference type="EC" id="6.3.2.1"/>
    </reaction>
</comment>
<dbReference type="Gene3D" id="3.30.1300.10">
    <property type="entry name" value="Pantoate-beta-alanine ligase, C-terminal domain"/>
    <property type="match status" value="1"/>
</dbReference>
<gene>
    <name evidence="12" type="ORF">BDP27DRAFT_1381785</name>
</gene>
<dbReference type="NCBIfam" id="TIGR00018">
    <property type="entry name" value="panC"/>
    <property type="match status" value="1"/>
</dbReference>
<dbReference type="GO" id="GO:0015940">
    <property type="term" value="P:pantothenate biosynthetic process"/>
    <property type="evidence" value="ECO:0007669"/>
    <property type="project" value="UniProtKB-KW"/>
</dbReference>
<evidence type="ECO:0000256" key="3">
    <source>
        <dbReference type="ARBA" id="ARBA00012219"/>
    </source>
</evidence>
<keyword evidence="13" id="KW-1185">Reference proteome</keyword>
<dbReference type="CDD" id="cd00560">
    <property type="entry name" value="PanC"/>
    <property type="match status" value="1"/>
</dbReference>
<evidence type="ECO:0000256" key="4">
    <source>
        <dbReference type="ARBA" id="ARBA00015647"/>
    </source>
</evidence>
<dbReference type="GO" id="GO:0005524">
    <property type="term" value="F:ATP binding"/>
    <property type="evidence" value="ECO:0007669"/>
    <property type="project" value="UniProtKB-KW"/>
</dbReference>
<evidence type="ECO:0000256" key="1">
    <source>
        <dbReference type="ARBA" id="ARBA00004990"/>
    </source>
</evidence>
<dbReference type="HAMAP" id="MF_00158">
    <property type="entry name" value="PanC"/>
    <property type="match status" value="1"/>
</dbReference>
<dbReference type="Proteomes" id="UP000772434">
    <property type="component" value="Unassembled WGS sequence"/>
</dbReference>
<dbReference type="FunFam" id="3.40.50.620:FF:000013">
    <property type="entry name" value="Pantothenate synthetase"/>
    <property type="match status" value="1"/>
</dbReference>
<proteinExistence type="inferred from homology"/>
<dbReference type="EC" id="6.3.2.1" evidence="3"/>
<dbReference type="OrthoDB" id="2020436at2759"/>
<keyword evidence="6" id="KW-0566">Pantothenate biosynthesis</keyword>
<evidence type="ECO:0000256" key="10">
    <source>
        <dbReference type="ARBA" id="ARBA00032806"/>
    </source>
</evidence>
<dbReference type="PANTHER" id="PTHR21299">
    <property type="entry name" value="CYTIDYLATE KINASE/PANTOATE-BETA-ALANINE LIGASE"/>
    <property type="match status" value="1"/>
</dbReference>
<evidence type="ECO:0000256" key="9">
    <source>
        <dbReference type="ARBA" id="ARBA00029902"/>
    </source>
</evidence>
<dbReference type="EMBL" id="JADNRY010000019">
    <property type="protein sequence ID" value="KAF9073229.1"/>
    <property type="molecule type" value="Genomic_DNA"/>
</dbReference>
<dbReference type="InterPro" id="IPR004821">
    <property type="entry name" value="Cyt_trans-like"/>
</dbReference>
<evidence type="ECO:0000256" key="6">
    <source>
        <dbReference type="ARBA" id="ARBA00022655"/>
    </source>
</evidence>
<comment type="caution">
    <text evidence="12">The sequence shown here is derived from an EMBL/GenBank/DDBJ whole genome shotgun (WGS) entry which is preliminary data.</text>
</comment>
<organism evidence="12 13">
    <name type="scientific">Rhodocollybia butyracea</name>
    <dbReference type="NCBI Taxonomy" id="206335"/>
    <lineage>
        <taxon>Eukaryota</taxon>
        <taxon>Fungi</taxon>
        <taxon>Dikarya</taxon>
        <taxon>Basidiomycota</taxon>
        <taxon>Agaricomycotina</taxon>
        <taxon>Agaricomycetes</taxon>
        <taxon>Agaricomycetidae</taxon>
        <taxon>Agaricales</taxon>
        <taxon>Marasmiineae</taxon>
        <taxon>Omphalotaceae</taxon>
        <taxon>Rhodocollybia</taxon>
    </lineage>
</organism>
<keyword evidence="8" id="KW-0067">ATP-binding</keyword>
<dbReference type="InterPro" id="IPR003721">
    <property type="entry name" value="Pantoate_ligase"/>
</dbReference>
<dbReference type="GO" id="GO:0004592">
    <property type="term" value="F:pantoate-beta-alanine ligase activity"/>
    <property type="evidence" value="ECO:0007669"/>
    <property type="project" value="UniProtKB-EC"/>
</dbReference>
<dbReference type="PANTHER" id="PTHR21299:SF1">
    <property type="entry name" value="PANTOATE--BETA-ALANINE LIGASE"/>
    <property type="match status" value="1"/>
</dbReference>
<name>A0A9P5PVI0_9AGAR</name>
<evidence type="ECO:0000313" key="12">
    <source>
        <dbReference type="EMBL" id="KAF9073229.1"/>
    </source>
</evidence>
<dbReference type="Gene3D" id="3.40.50.620">
    <property type="entry name" value="HUPs"/>
    <property type="match status" value="1"/>
</dbReference>
<evidence type="ECO:0000256" key="5">
    <source>
        <dbReference type="ARBA" id="ARBA00022598"/>
    </source>
</evidence>
<dbReference type="AlphaFoldDB" id="A0A9P5PVI0"/>
<dbReference type="Pfam" id="PF02569">
    <property type="entry name" value="Pantoate_ligase"/>
    <property type="match status" value="1"/>
</dbReference>
<keyword evidence="7" id="KW-0547">Nucleotide-binding</keyword>
<evidence type="ECO:0000256" key="2">
    <source>
        <dbReference type="ARBA" id="ARBA00009256"/>
    </source>
</evidence>
<evidence type="ECO:0000256" key="8">
    <source>
        <dbReference type="ARBA" id="ARBA00022840"/>
    </source>
</evidence>
<accession>A0A9P5PVI0</accession>
<evidence type="ECO:0000313" key="13">
    <source>
        <dbReference type="Proteomes" id="UP000772434"/>
    </source>
</evidence>
<dbReference type="InterPro" id="IPR014729">
    <property type="entry name" value="Rossmann-like_a/b/a_fold"/>
</dbReference>
<comment type="pathway">
    <text evidence="1">Cofactor biosynthesis; (R)-pantothenate biosynthesis; (R)-pantothenate from (R)-pantoate and beta-alanine: step 1/1.</text>
</comment>
<sequence length="329" mass="36658">MSTLPSSSIPIFITVAEYRGWRRKAFAENKSVGFVPTMGALHDGHLSLVRRSLAENDLTVLSIFVNPAQFSPHEDLTTYPRTLERDLEVLAEQNVAMKQPSAVFLPSVKEMYPGGIHQDVSQQRGTFVEVKGFGEQMEGKSRPTFFRGVATVVTKLFNAIEPTNAYFGEKDIQQAFLLRRMVTDLLLSHPSPDHVHIVPTVRDASDNLALSSRNAYLSTSGRKVAPTLYASLQVAQGYWANGGSKSECINAATSFVQQRVEEAKAQGLDVNMKLDYIEMNQVRDFEVVDDDATRHLREEDPIILSGALWVDKTRLIDNILLGAQALKYK</sequence>
<evidence type="ECO:0000256" key="7">
    <source>
        <dbReference type="ARBA" id="ARBA00022741"/>
    </source>
</evidence>
<protein>
    <recommendedName>
        <fullName evidence="4">Pantoate--beta-alanine ligase</fullName>
        <ecNumber evidence="3">6.3.2.1</ecNumber>
    </recommendedName>
    <alternativeName>
        <fullName evidence="10">Pantoate-activating enzyme</fullName>
    </alternativeName>
    <alternativeName>
        <fullName evidence="9">Pantothenate synthetase</fullName>
    </alternativeName>
</protein>
<dbReference type="NCBIfam" id="TIGR00125">
    <property type="entry name" value="cyt_tran_rel"/>
    <property type="match status" value="1"/>
</dbReference>
<evidence type="ECO:0000256" key="11">
    <source>
        <dbReference type="ARBA" id="ARBA00048258"/>
    </source>
</evidence>
<dbReference type="InterPro" id="IPR042176">
    <property type="entry name" value="Pantoate_ligase_C"/>
</dbReference>
<dbReference type="SUPFAM" id="SSF52374">
    <property type="entry name" value="Nucleotidylyl transferase"/>
    <property type="match status" value="1"/>
</dbReference>
<comment type="similarity">
    <text evidence="2">Belongs to the pantothenate synthetase family.</text>
</comment>